<comment type="caution">
    <text evidence="11">The sequence shown here is derived from an EMBL/GenBank/DDBJ whole genome shotgun (WGS) entry which is preliminary data.</text>
</comment>
<comment type="similarity">
    <text evidence="1 6 8">Belongs to the pyrroline-5-carboxylate reductase family.</text>
</comment>
<evidence type="ECO:0000259" key="9">
    <source>
        <dbReference type="Pfam" id="PF03807"/>
    </source>
</evidence>
<accession>A0A1L8R748</accession>
<keyword evidence="3 6" id="KW-0521">NADP</keyword>
<name>A0A1L8R748_9ENTE</name>
<dbReference type="HAMAP" id="MF_01925">
    <property type="entry name" value="P5C_reductase"/>
    <property type="match status" value="1"/>
</dbReference>
<dbReference type="EC" id="1.5.1.2" evidence="6 7"/>
<keyword evidence="6 8" id="KW-0028">Amino-acid biosynthesis</keyword>
<organism evidence="11 13">
    <name type="scientific">Enterococcus canintestini</name>
    <dbReference type="NCBI Taxonomy" id="317010"/>
    <lineage>
        <taxon>Bacteria</taxon>
        <taxon>Bacillati</taxon>
        <taxon>Bacillota</taxon>
        <taxon>Bacilli</taxon>
        <taxon>Lactobacillales</taxon>
        <taxon>Enterococcaceae</taxon>
        <taxon>Enterococcus</taxon>
    </lineage>
</organism>
<evidence type="ECO:0000256" key="7">
    <source>
        <dbReference type="NCBIfam" id="TIGR00112"/>
    </source>
</evidence>
<dbReference type="PIRSF" id="PIRSF000193">
    <property type="entry name" value="Pyrrol-5-carb_rd"/>
    <property type="match status" value="1"/>
</dbReference>
<dbReference type="SUPFAM" id="SSF48179">
    <property type="entry name" value="6-phosphogluconate dehydrogenase C-terminal domain-like"/>
    <property type="match status" value="1"/>
</dbReference>
<comment type="subcellular location">
    <subcellularLocation>
        <location evidence="6">Cytoplasm</location>
    </subcellularLocation>
</comment>
<dbReference type="PANTHER" id="PTHR11645">
    <property type="entry name" value="PYRROLINE-5-CARBOXYLATE REDUCTASE"/>
    <property type="match status" value="1"/>
</dbReference>
<dbReference type="PROSITE" id="PS00521">
    <property type="entry name" value="P5CR"/>
    <property type="match status" value="1"/>
</dbReference>
<evidence type="ECO:0000256" key="4">
    <source>
        <dbReference type="ARBA" id="ARBA00023002"/>
    </source>
</evidence>
<dbReference type="GO" id="GO:0004735">
    <property type="term" value="F:pyrroline-5-carboxylate reductase activity"/>
    <property type="evidence" value="ECO:0007669"/>
    <property type="project" value="UniProtKB-UniRule"/>
</dbReference>
<dbReference type="InterPro" id="IPR036291">
    <property type="entry name" value="NAD(P)-bd_dom_sf"/>
</dbReference>
<dbReference type="FunFam" id="1.10.3730.10:FF:000001">
    <property type="entry name" value="Pyrroline-5-carboxylate reductase"/>
    <property type="match status" value="1"/>
</dbReference>
<feature type="domain" description="Pyrroline-5-carboxylate reductase catalytic N-terminal" evidence="9">
    <location>
        <begin position="2"/>
        <end position="95"/>
    </location>
</feature>
<keyword evidence="4 6" id="KW-0560">Oxidoreductase</keyword>
<evidence type="ECO:0000256" key="8">
    <source>
        <dbReference type="RuleBase" id="RU003903"/>
    </source>
</evidence>
<dbReference type="InterPro" id="IPR000304">
    <property type="entry name" value="Pyrroline-COOH_reductase"/>
</dbReference>
<dbReference type="NCBIfam" id="TIGR00112">
    <property type="entry name" value="proC"/>
    <property type="match status" value="1"/>
</dbReference>
<dbReference type="Pfam" id="PF14748">
    <property type="entry name" value="P5CR_dimer"/>
    <property type="match status" value="1"/>
</dbReference>
<evidence type="ECO:0000256" key="5">
    <source>
        <dbReference type="ARBA" id="ARBA00058118"/>
    </source>
</evidence>
<dbReference type="AlphaFoldDB" id="A0A1L8R748"/>
<dbReference type="Pfam" id="PF03807">
    <property type="entry name" value="F420_oxidored"/>
    <property type="match status" value="1"/>
</dbReference>
<evidence type="ECO:0000313" key="14">
    <source>
        <dbReference type="Proteomes" id="UP000216797"/>
    </source>
</evidence>
<dbReference type="Proteomes" id="UP000182835">
    <property type="component" value="Unassembled WGS sequence"/>
</dbReference>
<keyword evidence="14" id="KW-1185">Reference proteome</keyword>
<evidence type="ECO:0000256" key="6">
    <source>
        <dbReference type="HAMAP-Rule" id="MF_01925"/>
    </source>
</evidence>
<sequence length="260" mass="27219">MKIAFFGAGQIGSALIKGMLYDKQIPAENIYVKGGHSQTAANLQKELGFQLLTDLNDLSGMDLIIIATNNSSVLPILKSLPQPVLAKKVPIVSVAGGINLFAMMKEVGQEYPIAHAIPNTPVQVGAGVLGISFAKDIDSKVKAFILDSLTPLGAVYEVPEDSLEIVGSIAGCTPAFIAILIESLGDAGVLHGLKRDLAYELVEQMLKGTATLALESKMHPAVLKDGVTSPGGSTIRGVAALEANNFRHALMAAIDATMSE</sequence>
<protein>
    <recommendedName>
        <fullName evidence="6 7">Pyrroline-5-carboxylate reductase</fullName>
        <shortName evidence="6">P5C reductase</shortName>
        <shortName evidence="6">P5CR</shortName>
        <ecNumber evidence="6 7">1.5.1.2</ecNumber>
    </recommendedName>
    <alternativeName>
        <fullName evidence="6">PCA reductase</fullName>
    </alternativeName>
</protein>
<comment type="pathway">
    <text evidence="6 8">Amino-acid biosynthesis; L-proline biosynthesis; L-proline from L-glutamate 5-semialdehyde: step 1/1.</text>
</comment>
<dbReference type="OrthoDB" id="9805754at2"/>
<reference evidence="12 14" key="2">
    <citation type="submission" date="2015-08" db="EMBL/GenBank/DDBJ databases">
        <title>Enterococcus genome sequence.</title>
        <authorList>
            <person name="Acedo J.Z."/>
            <person name="Vederas J.C."/>
        </authorList>
    </citation>
    <scope>NUCLEOTIDE SEQUENCE [LARGE SCALE GENOMIC DNA]</scope>
    <source>
        <strain evidence="12 14">49</strain>
    </source>
</reference>
<evidence type="ECO:0000259" key="10">
    <source>
        <dbReference type="Pfam" id="PF14748"/>
    </source>
</evidence>
<comment type="catalytic activity">
    <reaction evidence="6 8">
        <text>L-proline + NADP(+) = (S)-1-pyrroline-5-carboxylate + NADPH + 2 H(+)</text>
        <dbReference type="Rhea" id="RHEA:14109"/>
        <dbReference type="ChEBI" id="CHEBI:15378"/>
        <dbReference type="ChEBI" id="CHEBI:17388"/>
        <dbReference type="ChEBI" id="CHEBI:57783"/>
        <dbReference type="ChEBI" id="CHEBI:58349"/>
        <dbReference type="ChEBI" id="CHEBI:60039"/>
        <dbReference type="EC" id="1.5.1.2"/>
    </reaction>
</comment>
<dbReference type="InterPro" id="IPR028939">
    <property type="entry name" value="P5C_Rdtase_cat_N"/>
</dbReference>
<dbReference type="Gene3D" id="1.10.3730.10">
    <property type="entry name" value="ProC C-terminal domain-like"/>
    <property type="match status" value="1"/>
</dbReference>
<evidence type="ECO:0000256" key="1">
    <source>
        <dbReference type="ARBA" id="ARBA00005525"/>
    </source>
</evidence>
<dbReference type="InterPro" id="IPR008927">
    <property type="entry name" value="6-PGluconate_DH-like_C_sf"/>
</dbReference>
<dbReference type="Proteomes" id="UP000216797">
    <property type="component" value="Unassembled WGS sequence"/>
</dbReference>
<keyword evidence="2 6" id="KW-0641">Proline biosynthesis</keyword>
<gene>
    <name evidence="6" type="primary">proC</name>
    <name evidence="12" type="ORF">AKL21_10340</name>
    <name evidence="11" type="ORF">RU96_GL002127</name>
</gene>
<dbReference type="InterPro" id="IPR053790">
    <property type="entry name" value="P5CR-like_CS"/>
</dbReference>
<dbReference type="EMBL" id="JXKG01000006">
    <property type="protein sequence ID" value="OJG15578.1"/>
    <property type="molecule type" value="Genomic_DNA"/>
</dbReference>
<reference evidence="11 13" key="1">
    <citation type="submission" date="2014-12" db="EMBL/GenBank/DDBJ databases">
        <title>Draft genome sequences of 29 type strains of Enterococci.</title>
        <authorList>
            <person name="Zhong Z."/>
            <person name="Sun Z."/>
            <person name="Liu W."/>
            <person name="Zhang W."/>
            <person name="Zhang H."/>
        </authorList>
    </citation>
    <scope>NUCLEOTIDE SEQUENCE [LARGE SCALE GENOMIC DNA]</scope>
    <source>
        <strain evidence="11 13">DSM 21207</strain>
    </source>
</reference>
<dbReference type="GO" id="GO:0005737">
    <property type="term" value="C:cytoplasm"/>
    <property type="evidence" value="ECO:0007669"/>
    <property type="project" value="UniProtKB-SubCell"/>
</dbReference>
<dbReference type="EMBL" id="LHUG01000009">
    <property type="protein sequence ID" value="PAB00148.1"/>
    <property type="molecule type" value="Genomic_DNA"/>
</dbReference>
<dbReference type="STRING" id="317010.RU96_GL002127"/>
<feature type="domain" description="Pyrroline-5-carboxylate reductase dimerisation" evidence="10">
    <location>
        <begin position="160"/>
        <end position="258"/>
    </location>
</feature>
<comment type="catalytic activity">
    <reaction evidence="6">
        <text>L-proline + NAD(+) = (S)-1-pyrroline-5-carboxylate + NADH + 2 H(+)</text>
        <dbReference type="Rhea" id="RHEA:14105"/>
        <dbReference type="ChEBI" id="CHEBI:15378"/>
        <dbReference type="ChEBI" id="CHEBI:17388"/>
        <dbReference type="ChEBI" id="CHEBI:57540"/>
        <dbReference type="ChEBI" id="CHEBI:57945"/>
        <dbReference type="ChEBI" id="CHEBI:60039"/>
        <dbReference type="EC" id="1.5.1.2"/>
    </reaction>
</comment>
<dbReference type="UniPathway" id="UPA00098">
    <property type="reaction ID" value="UER00361"/>
</dbReference>
<dbReference type="InterPro" id="IPR029036">
    <property type="entry name" value="P5CR_dimer"/>
</dbReference>
<evidence type="ECO:0000256" key="3">
    <source>
        <dbReference type="ARBA" id="ARBA00022857"/>
    </source>
</evidence>
<evidence type="ECO:0000256" key="2">
    <source>
        <dbReference type="ARBA" id="ARBA00022650"/>
    </source>
</evidence>
<evidence type="ECO:0000313" key="13">
    <source>
        <dbReference type="Proteomes" id="UP000182835"/>
    </source>
</evidence>
<dbReference type="RefSeq" id="WP_071864470.1">
    <property type="nucleotide sequence ID" value="NZ_JBHLVQ010000029.1"/>
</dbReference>
<dbReference type="PANTHER" id="PTHR11645:SF0">
    <property type="entry name" value="PYRROLINE-5-CARBOXYLATE REDUCTASE 3"/>
    <property type="match status" value="1"/>
</dbReference>
<proteinExistence type="inferred from homology"/>
<dbReference type="Gene3D" id="3.40.50.720">
    <property type="entry name" value="NAD(P)-binding Rossmann-like Domain"/>
    <property type="match status" value="1"/>
</dbReference>
<evidence type="ECO:0000313" key="11">
    <source>
        <dbReference type="EMBL" id="OJG15578.1"/>
    </source>
</evidence>
<keyword evidence="6" id="KW-0963">Cytoplasm</keyword>
<comment type="function">
    <text evidence="5 6">Catalyzes the reduction of 1-pyrroline-5-carboxylate (PCA) to L-proline.</text>
</comment>
<evidence type="ECO:0000313" key="12">
    <source>
        <dbReference type="EMBL" id="PAB00148.1"/>
    </source>
</evidence>
<dbReference type="GO" id="GO:0055129">
    <property type="term" value="P:L-proline biosynthetic process"/>
    <property type="evidence" value="ECO:0007669"/>
    <property type="project" value="UniProtKB-UniRule"/>
</dbReference>
<dbReference type="SUPFAM" id="SSF51735">
    <property type="entry name" value="NAD(P)-binding Rossmann-fold domains"/>
    <property type="match status" value="1"/>
</dbReference>